<proteinExistence type="predicted"/>
<sequence length="124" mass="14643">MVDSNDNVGIIILGNNNSEKSFLGNVILKRELLQHKYQELSFLGQSYIVYNIPSLIEAEQERIDLNKREIYTFFQQHPRSIVLFVFGINNESIRHEDIVAFTVLNQELLLMMKIRNNRWTMKIE</sequence>
<protein>
    <submittedName>
        <fullName evidence="1">Uncharacterized protein</fullName>
    </submittedName>
</protein>
<keyword evidence="2" id="KW-1185">Reference proteome</keyword>
<reference evidence="1" key="1">
    <citation type="submission" date="2021-02" db="EMBL/GenBank/DDBJ databases">
        <authorList>
            <person name="Nowell W R."/>
        </authorList>
    </citation>
    <scope>NUCLEOTIDE SEQUENCE</scope>
</reference>
<dbReference type="EMBL" id="CAJNOR010008839">
    <property type="protein sequence ID" value="CAF1638249.1"/>
    <property type="molecule type" value="Genomic_DNA"/>
</dbReference>
<gene>
    <name evidence="1" type="ORF">XAT740_LOCUS52848</name>
</gene>
<dbReference type="InterPro" id="IPR027417">
    <property type="entry name" value="P-loop_NTPase"/>
</dbReference>
<dbReference type="Proteomes" id="UP000663828">
    <property type="component" value="Unassembled WGS sequence"/>
</dbReference>
<organism evidence="1 2">
    <name type="scientific">Adineta ricciae</name>
    <name type="common">Rotifer</name>
    <dbReference type="NCBI Taxonomy" id="249248"/>
    <lineage>
        <taxon>Eukaryota</taxon>
        <taxon>Metazoa</taxon>
        <taxon>Spiralia</taxon>
        <taxon>Gnathifera</taxon>
        <taxon>Rotifera</taxon>
        <taxon>Eurotatoria</taxon>
        <taxon>Bdelloidea</taxon>
        <taxon>Adinetida</taxon>
        <taxon>Adinetidae</taxon>
        <taxon>Adineta</taxon>
    </lineage>
</organism>
<evidence type="ECO:0000313" key="2">
    <source>
        <dbReference type="Proteomes" id="UP000663828"/>
    </source>
</evidence>
<dbReference type="AlphaFoldDB" id="A0A816DGY3"/>
<dbReference type="Gene3D" id="3.40.50.300">
    <property type="entry name" value="P-loop containing nucleotide triphosphate hydrolases"/>
    <property type="match status" value="1"/>
</dbReference>
<name>A0A816DGY3_ADIRI</name>
<accession>A0A816DGY3</accession>
<evidence type="ECO:0000313" key="1">
    <source>
        <dbReference type="EMBL" id="CAF1638249.1"/>
    </source>
</evidence>
<comment type="caution">
    <text evidence="1">The sequence shown here is derived from an EMBL/GenBank/DDBJ whole genome shotgun (WGS) entry which is preliminary data.</text>
</comment>